<reference evidence="17" key="1">
    <citation type="submission" date="2017-05" db="EMBL/GenBank/DDBJ databases">
        <title>Complete and WGS of Bordetella genogroups.</title>
        <authorList>
            <person name="Spilker T."/>
            <person name="Lipuma J."/>
        </authorList>
    </citation>
    <scope>NUCLEOTIDE SEQUENCE [LARGE SCALE GENOMIC DNA]</scope>
    <source>
        <strain evidence="17">AU8256</strain>
    </source>
</reference>
<keyword evidence="17" id="KW-1185">Reference proteome</keyword>
<keyword evidence="11 14" id="KW-0408">Iron</keyword>
<dbReference type="InterPro" id="IPR048641">
    <property type="entry name" value="RlmN_N"/>
</dbReference>
<dbReference type="CDD" id="cd01335">
    <property type="entry name" value="Radical_SAM"/>
    <property type="match status" value="1"/>
</dbReference>
<evidence type="ECO:0000256" key="1">
    <source>
        <dbReference type="ARBA" id="ARBA00004496"/>
    </source>
</evidence>
<keyword evidence="13 14" id="KW-1015">Disulfide bond</keyword>
<name>A0A261W0N9_9BORD</name>
<evidence type="ECO:0000256" key="4">
    <source>
        <dbReference type="ARBA" id="ARBA00022490"/>
    </source>
</evidence>
<dbReference type="SFLD" id="SFLDF00275">
    <property type="entry name" value="adenosine_C2_methyltransferase"/>
    <property type="match status" value="1"/>
</dbReference>
<gene>
    <name evidence="14" type="primary">rlmN</name>
    <name evidence="16" type="ORF">CAL24_07840</name>
</gene>
<dbReference type="SFLD" id="SFLDG01062">
    <property type="entry name" value="methyltransferase_(Class_A)"/>
    <property type="match status" value="1"/>
</dbReference>
<dbReference type="PANTHER" id="PTHR30544:SF5">
    <property type="entry name" value="RADICAL SAM CORE DOMAIN-CONTAINING PROTEIN"/>
    <property type="match status" value="1"/>
</dbReference>
<comment type="caution">
    <text evidence="14">Lacks conserved residue(s) required for the propagation of feature annotation.</text>
</comment>
<evidence type="ECO:0000259" key="15">
    <source>
        <dbReference type="PROSITE" id="PS51918"/>
    </source>
</evidence>
<keyword evidence="5 14" id="KW-0698">rRNA processing</keyword>
<feature type="binding site" evidence="14">
    <location>
        <position position="119"/>
    </location>
    <ligand>
        <name>[4Fe-4S] cluster</name>
        <dbReference type="ChEBI" id="CHEBI:49883"/>
        <note>4Fe-4S-S-AdoMet</note>
    </ligand>
</feature>
<comment type="cofactor">
    <cofactor evidence="14">
        <name>[4Fe-4S] cluster</name>
        <dbReference type="ChEBI" id="CHEBI:49883"/>
    </cofactor>
    <text evidence="14">Binds 1 [4Fe-4S] cluster. The cluster is coordinated with 3 cysteines and an exchangeable S-adenosyl-L-methionine.</text>
</comment>
<evidence type="ECO:0000313" key="16">
    <source>
        <dbReference type="EMBL" id="OZI79819.1"/>
    </source>
</evidence>
<feature type="binding site" evidence="14">
    <location>
        <position position="115"/>
    </location>
    <ligand>
        <name>[4Fe-4S] cluster</name>
        <dbReference type="ChEBI" id="CHEBI:49883"/>
        <note>4Fe-4S-S-AdoMet</note>
    </ligand>
</feature>
<feature type="binding site" evidence="14">
    <location>
        <begin position="232"/>
        <end position="234"/>
    </location>
    <ligand>
        <name>S-adenosyl-L-methionine</name>
        <dbReference type="ChEBI" id="CHEBI:59789"/>
    </ligand>
</feature>
<dbReference type="PIRSF" id="PIRSF006004">
    <property type="entry name" value="CHP00048"/>
    <property type="match status" value="1"/>
</dbReference>
<dbReference type="PROSITE" id="PS51918">
    <property type="entry name" value="RADICAL_SAM"/>
    <property type="match status" value="1"/>
</dbReference>
<dbReference type="InterPro" id="IPR027492">
    <property type="entry name" value="RNA_MTrfase_RlmN"/>
</dbReference>
<dbReference type="FunFam" id="3.20.20.70:FF:000008">
    <property type="entry name" value="Dual-specificity RNA methyltransferase RlmN"/>
    <property type="match status" value="1"/>
</dbReference>
<dbReference type="RefSeq" id="WP_094806310.1">
    <property type="nucleotide sequence ID" value="NZ_NEVT01000003.1"/>
</dbReference>
<dbReference type="GO" id="GO:0019843">
    <property type="term" value="F:rRNA binding"/>
    <property type="evidence" value="ECO:0007669"/>
    <property type="project" value="UniProtKB-UniRule"/>
</dbReference>
<keyword evidence="4 14" id="KW-0963">Cytoplasm</keyword>
<feature type="active site" description="S-methylcysteine intermediate" evidence="14">
    <location>
        <position position="352"/>
    </location>
</feature>
<dbReference type="InterPro" id="IPR040072">
    <property type="entry name" value="Methyltransferase_A"/>
</dbReference>
<dbReference type="GO" id="GO:0051539">
    <property type="term" value="F:4 iron, 4 sulfur cluster binding"/>
    <property type="evidence" value="ECO:0007669"/>
    <property type="project" value="UniProtKB-UniRule"/>
</dbReference>
<dbReference type="GO" id="GO:0000049">
    <property type="term" value="F:tRNA binding"/>
    <property type="evidence" value="ECO:0007669"/>
    <property type="project" value="UniProtKB-UniRule"/>
</dbReference>
<dbReference type="InterPro" id="IPR004383">
    <property type="entry name" value="rRNA_lsu_MTrfase_RlmN/Cfr"/>
</dbReference>
<dbReference type="AlphaFoldDB" id="A0A261W0N9"/>
<dbReference type="Proteomes" id="UP000215633">
    <property type="component" value="Unassembled WGS sequence"/>
</dbReference>
<feature type="binding site" evidence="14">
    <location>
        <position position="210"/>
    </location>
    <ligand>
        <name>S-adenosyl-L-methionine</name>
        <dbReference type="ChEBI" id="CHEBI:59789"/>
    </ligand>
</feature>
<evidence type="ECO:0000256" key="10">
    <source>
        <dbReference type="ARBA" id="ARBA00022723"/>
    </source>
</evidence>
<comment type="subcellular location">
    <subcellularLocation>
        <location evidence="1 14">Cytoplasm</location>
    </subcellularLocation>
</comment>
<dbReference type="Gene3D" id="3.20.20.70">
    <property type="entry name" value="Aldolase class I"/>
    <property type="match status" value="1"/>
</dbReference>
<comment type="catalytic activity">
    <reaction evidence="14">
        <text>adenosine(2503) in 23S rRNA + 2 reduced [2Fe-2S]-[ferredoxin] + 2 S-adenosyl-L-methionine = 2-methyladenosine(2503) in 23S rRNA + 5'-deoxyadenosine + L-methionine + 2 oxidized [2Fe-2S]-[ferredoxin] + S-adenosyl-L-homocysteine</text>
        <dbReference type="Rhea" id="RHEA:42916"/>
        <dbReference type="Rhea" id="RHEA-COMP:10000"/>
        <dbReference type="Rhea" id="RHEA-COMP:10001"/>
        <dbReference type="Rhea" id="RHEA-COMP:10152"/>
        <dbReference type="Rhea" id="RHEA-COMP:10282"/>
        <dbReference type="ChEBI" id="CHEBI:17319"/>
        <dbReference type="ChEBI" id="CHEBI:33737"/>
        <dbReference type="ChEBI" id="CHEBI:33738"/>
        <dbReference type="ChEBI" id="CHEBI:57844"/>
        <dbReference type="ChEBI" id="CHEBI:57856"/>
        <dbReference type="ChEBI" id="CHEBI:59789"/>
        <dbReference type="ChEBI" id="CHEBI:74411"/>
        <dbReference type="ChEBI" id="CHEBI:74497"/>
        <dbReference type="EC" id="2.1.1.192"/>
    </reaction>
</comment>
<dbReference type="NCBIfam" id="TIGR00048">
    <property type="entry name" value="rRNA_mod_RlmN"/>
    <property type="match status" value="1"/>
</dbReference>
<dbReference type="GO" id="GO:0005737">
    <property type="term" value="C:cytoplasm"/>
    <property type="evidence" value="ECO:0007669"/>
    <property type="project" value="UniProtKB-SubCell"/>
</dbReference>
<evidence type="ECO:0000256" key="8">
    <source>
        <dbReference type="ARBA" id="ARBA00022691"/>
    </source>
</evidence>
<dbReference type="GO" id="GO:0046872">
    <property type="term" value="F:metal ion binding"/>
    <property type="evidence" value="ECO:0007669"/>
    <property type="project" value="UniProtKB-KW"/>
</dbReference>
<evidence type="ECO:0000256" key="14">
    <source>
        <dbReference type="HAMAP-Rule" id="MF_01849"/>
    </source>
</evidence>
<dbReference type="EC" id="2.1.1.192" evidence="14"/>
<evidence type="ECO:0000256" key="11">
    <source>
        <dbReference type="ARBA" id="ARBA00023004"/>
    </source>
</evidence>
<dbReference type="GO" id="GO:0070475">
    <property type="term" value="P:rRNA base methylation"/>
    <property type="evidence" value="ECO:0007669"/>
    <property type="project" value="UniProtKB-UniRule"/>
</dbReference>
<organism evidence="16 17">
    <name type="scientific">Bordetella genomosp. 2</name>
    <dbReference type="NCBI Taxonomy" id="1983456"/>
    <lineage>
        <taxon>Bacteria</taxon>
        <taxon>Pseudomonadati</taxon>
        <taxon>Pseudomonadota</taxon>
        <taxon>Betaproteobacteria</taxon>
        <taxon>Burkholderiales</taxon>
        <taxon>Alcaligenaceae</taxon>
        <taxon>Bordetella</taxon>
    </lineage>
</organism>
<dbReference type="InterPro" id="IPR058240">
    <property type="entry name" value="rSAM_sf"/>
</dbReference>
<evidence type="ECO:0000256" key="13">
    <source>
        <dbReference type="ARBA" id="ARBA00023157"/>
    </source>
</evidence>
<keyword evidence="12 14" id="KW-0411">Iron-sulfur</keyword>
<evidence type="ECO:0000256" key="9">
    <source>
        <dbReference type="ARBA" id="ARBA00022694"/>
    </source>
</evidence>
<comment type="caution">
    <text evidence="16">The sequence shown here is derived from an EMBL/GenBank/DDBJ whole genome shotgun (WGS) entry which is preliminary data.</text>
</comment>
<accession>A0A261W0N9</accession>
<sequence>METAERVNLLGLDGAALSDLVGQWGGKPFRARQLQRWIHQRCADSFDAMTDLARDFRGQLAQRCRVEAPPVNTEQRSSDGTRKWLFDVGQGNAIETVFIPEDDRGTLCVSSQAGCAVNCRFCSTGHQGFNRNLTTSEIIGQLWWAKRVLEADAGTARLGGGRGEDTRVVSNVVMMGMGEPLLNYDQLVPALRLMLDDNAYGLSRRRVTVSTSGVVPMMDRLAQDCPVALAVSLHAPTDGLRDELVPLNKKYPLAELLAACERYLAFAPRDFITFEYCMLDGINDTDQHARELIQVARQVRCKLNLIPFNPFPASGLKRSPAARVKVFAQRLMDAGIVTTVRKTRGDDIDAACGQLAGEVRDRTRVAQRNAARTIPIAQVQA</sequence>
<evidence type="ECO:0000256" key="12">
    <source>
        <dbReference type="ARBA" id="ARBA00023014"/>
    </source>
</evidence>
<dbReference type="PANTHER" id="PTHR30544">
    <property type="entry name" value="23S RRNA METHYLTRANSFERASE"/>
    <property type="match status" value="1"/>
</dbReference>
<keyword evidence="10 14" id="KW-0479">Metal-binding</keyword>
<dbReference type="InterPro" id="IPR007197">
    <property type="entry name" value="rSAM"/>
</dbReference>
<dbReference type="GO" id="GO:0070040">
    <property type="term" value="F:rRNA (adenine(2503)-C2-)-methyltransferase activity"/>
    <property type="evidence" value="ECO:0007669"/>
    <property type="project" value="UniProtKB-UniRule"/>
</dbReference>
<evidence type="ECO:0000256" key="3">
    <source>
        <dbReference type="ARBA" id="ARBA00022485"/>
    </source>
</evidence>
<dbReference type="Gene3D" id="1.10.150.530">
    <property type="match status" value="1"/>
</dbReference>
<keyword evidence="8 14" id="KW-0949">S-adenosyl-L-methionine</keyword>
<evidence type="ECO:0000256" key="2">
    <source>
        <dbReference type="ARBA" id="ARBA00007544"/>
    </source>
</evidence>
<comment type="function">
    <text evidence="14">Specifically methylates position 2 of adenine 2503 in 23S rRNA and position 2 of adenine 37 in tRNAs. m2A2503 modification seems to play a crucial role in the proofreading step occurring at the peptidyl transferase center and thus would serve to optimize ribosomal fidelity.</text>
</comment>
<dbReference type="InterPro" id="IPR013785">
    <property type="entry name" value="Aldolase_TIM"/>
</dbReference>
<feature type="binding site" evidence="14">
    <location>
        <position position="309"/>
    </location>
    <ligand>
        <name>S-adenosyl-L-methionine</name>
        <dbReference type="ChEBI" id="CHEBI:59789"/>
    </ligand>
</feature>
<feature type="active site" description="Proton acceptor" evidence="14">
    <location>
        <position position="95"/>
    </location>
</feature>
<dbReference type="Pfam" id="PF04055">
    <property type="entry name" value="Radical_SAM"/>
    <property type="match status" value="1"/>
</dbReference>
<feature type="binding site" evidence="14">
    <location>
        <position position="122"/>
    </location>
    <ligand>
        <name>[4Fe-4S] cluster</name>
        <dbReference type="ChEBI" id="CHEBI:49883"/>
        <note>4Fe-4S-S-AdoMet</note>
    </ligand>
</feature>
<evidence type="ECO:0000256" key="7">
    <source>
        <dbReference type="ARBA" id="ARBA00022679"/>
    </source>
</evidence>
<comment type="catalytic activity">
    <reaction evidence="14">
        <text>adenosine(37) in tRNA + 2 reduced [2Fe-2S]-[ferredoxin] + 2 S-adenosyl-L-methionine = 2-methyladenosine(37) in tRNA + 5'-deoxyadenosine + L-methionine + 2 oxidized [2Fe-2S]-[ferredoxin] + S-adenosyl-L-homocysteine</text>
        <dbReference type="Rhea" id="RHEA:43332"/>
        <dbReference type="Rhea" id="RHEA-COMP:10000"/>
        <dbReference type="Rhea" id="RHEA-COMP:10001"/>
        <dbReference type="Rhea" id="RHEA-COMP:10162"/>
        <dbReference type="Rhea" id="RHEA-COMP:10485"/>
        <dbReference type="ChEBI" id="CHEBI:17319"/>
        <dbReference type="ChEBI" id="CHEBI:33737"/>
        <dbReference type="ChEBI" id="CHEBI:33738"/>
        <dbReference type="ChEBI" id="CHEBI:57844"/>
        <dbReference type="ChEBI" id="CHEBI:57856"/>
        <dbReference type="ChEBI" id="CHEBI:59789"/>
        <dbReference type="ChEBI" id="CHEBI:74411"/>
        <dbReference type="ChEBI" id="CHEBI:74497"/>
        <dbReference type="EC" id="2.1.1.192"/>
    </reaction>
</comment>
<dbReference type="HAMAP" id="MF_01849">
    <property type="entry name" value="RNA_methyltr_RlmN"/>
    <property type="match status" value="1"/>
</dbReference>
<keyword evidence="3 14" id="KW-0004">4Fe-4S</keyword>
<dbReference type="GO" id="GO:0002935">
    <property type="term" value="F:tRNA (adenine(37)-C2)-methyltransferase activity"/>
    <property type="evidence" value="ECO:0007669"/>
    <property type="project" value="UniProtKB-UniRule"/>
</dbReference>
<comment type="miscellaneous">
    <text evidence="14">Reaction proceeds by a ping-pong mechanism involving intermediate methylation of a conserved cysteine residue.</text>
</comment>
<evidence type="ECO:0000313" key="17">
    <source>
        <dbReference type="Proteomes" id="UP000215633"/>
    </source>
</evidence>
<dbReference type="EMBL" id="NEVT01000003">
    <property type="protein sequence ID" value="OZI79819.1"/>
    <property type="molecule type" value="Genomic_DNA"/>
</dbReference>
<feature type="binding site" evidence="14">
    <location>
        <begin position="178"/>
        <end position="179"/>
    </location>
    <ligand>
        <name>S-adenosyl-L-methionine</name>
        <dbReference type="ChEBI" id="CHEBI:59789"/>
    </ligand>
</feature>
<keyword evidence="9 14" id="KW-0819">tRNA processing</keyword>
<proteinExistence type="inferred from homology"/>
<comment type="similarity">
    <text evidence="2 14">Belongs to the radical SAM superfamily. RlmN family.</text>
</comment>
<evidence type="ECO:0000256" key="5">
    <source>
        <dbReference type="ARBA" id="ARBA00022552"/>
    </source>
</evidence>
<dbReference type="GO" id="GO:0030488">
    <property type="term" value="P:tRNA methylation"/>
    <property type="evidence" value="ECO:0007669"/>
    <property type="project" value="UniProtKB-UniRule"/>
</dbReference>
<protein>
    <recommendedName>
        <fullName evidence="14">Dual-specificity RNA methyltransferase RlmN</fullName>
        <ecNumber evidence="14">2.1.1.192</ecNumber>
    </recommendedName>
    <alternativeName>
        <fullName evidence="14">23S rRNA (adenine(2503)-C(2))-methyltransferase</fullName>
    </alternativeName>
    <alternativeName>
        <fullName evidence="14">23S rRNA m2A2503 methyltransferase</fullName>
    </alternativeName>
    <alternativeName>
        <fullName evidence="14">Ribosomal RNA large subunit methyltransferase N</fullName>
    </alternativeName>
    <alternativeName>
        <fullName evidence="14">tRNA (adenine(37)-C(2))-methyltransferase</fullName>
    </alternativeName>
    <alternativeName>
        <fullName evidence="14">tRNA m2A37 methyltransferase</fullName>
    </alternativeName>
</protein>
<keyword evidence="6 14" id="KW-0489">Methyltransferase</keyword>
<dbReference type="SUPFAM" id="SSF102114">
    <property type="entry name" value="Radical SAM enzymes"/>
    <property type="match status" value="1"/>
</dbReference>
<dbReference type="Pfam" id="PF21016">
    <property type="entry name" value="RlmN_N"/>
    <property type="match status" value="1"/>
</dbReference>
<feature type="domain" description="Radical SAM core" evidence="15">
    <location>
        <begin position="101"/>
        <end position="347"/>
    </location>
</feature>
<keyword evidence="7 14" id="KW-0808">Transferase</keyword>
<dbReference type="SFLD" id="SFLDS00029">
    <property type="entry name" value="Radical_SAM"/>
    <property type="match status" value="1"/>
</dbReference>
<evidence type="ECO:0000256" key="6">
    <source>
        <dbReference type="ARBA" id="ARBA00022603"/>
    </source>
</evidence>